<protein>
    <submittedName>
        <fullName evidence="1">Uncharacterized protein</fullName>
    </submittedName>
</protein>
<dbReference type="STRING" id="1166340.SAMN05192583_1885"/>
<name>A0A1H8DD92_9SPHN</name>
<keyword evidence="2" id="KW-1185">Reference proteome</keyword>
<dbReference type="Proteomes" id="UP000199206">
    <property type="component" value="Unassembled WGS sequence"/>
</dbReference>
<accession>A0A1H8DD92</accession>
<proteinExistence type="predicted"/>
<dbReference type="EMBL" id="FOCF01000004">
    <property type="protein sequence ID" value="SEN05233.1"/>
    <property type="molecule type" value="Genomic_DNA"/>
</dbReference>
<organism evidence="1 2">
    <name type="scientific">Sphingomonas gellani</name>
    <dbReference type="NCBI Taxonomy" id="1166340"/>
    <lineage>
        <taxon>Bacteria</taxon>
        <taxon>Pseudomonadati</taxon>
        <taxon>Pseudomonadota</taxon>
        <taxon>Alphaproteobacteria</taxon>
        <taxon>Sphingomonadales</taxon>
        <taxon>Sphingomonadaceae</taxon>
        <taxon>Sphingomonas</taxon>
    </lineage>
</organism>
<reference evidence="2" key="1">
    <citation type="submission" date="2016-10" db="EMBL/GenBank/DDBJ databases">
        <authorList>
            <person name="Varghese N."/>
            <person name="Submissions S."/>
        </authorList>
    </citation>
    <scope>NUCLEOTIDE SEQUENCE [LARGE SCALE GENOMIC DNA]</scope>
    <source>
        <strain evidence="2">S6-262</strain>
    </source>
</reference>
<evidence type="ECO:0000313" key="2">
    <source>
        <dbReference type="Proteomes" id="UP000199206"/>
    </source>
</evidence>
<sequence length="48" mass="5353">MISPTLQLRVIEPLLPNKAASTGAGKHRPVLTTRAIDSRIRMRYVPAR</sequence>
<gene>
    <name evidence="1" type="ORF">SAMN05192583_1885</name>
</gene>
<dbReference type="AlphaFoldDB" id="A0A1H8DD92"/>
<evidence type="ECO:0000313" key="1">
    <source>
        <dbReference type="EMBL" id="SEN05233.1"/>
    </source>
</evidence>